<evidence type="ECO:0000313" key="5">
    <source>
        <dbReference type="Proteomes" id="UP000248889"/>
    </source>
</evidence>
<keyword evidence="3" id="KW-0732">Signal</keyword>
<feature type="transmembrane region" description="Helical" evidence="2">
    <location>
        <begin position="284"/>
        <end position="303"/>
    </location>
</feature>
<evidence type="ECO:0000256" key="1">
    <source>
        <dbReference type="SAM" id="MobiDB-lite"/>
    </source>
</evidence>
<sequence>MSKRASAAVLLASGALLVAAGPVLHDAVLSAVRVAPWDPDSTTVSTGQGRFIDPTTGGPGTGLVTVTETIKGDPVVGRKHHAAVWTITTRVDTPKTIDLADARQALQLSVHRWTFDRVSNRYVPCCGADTGQGADAFRKFPFHADALVYQLWDPTAGRAFPAQLDGTRVLEGHTFNVYTQEIKKLRVGTVAVPASVLGLPSDQGTVEAEEWYENPQTLTLVDQETGTPVSQTTHEIVTLQMPGDPTHSATALDVTLRTDQDTEERLIKQATGQAAGLALLEGPVPWLLTALGVVLAGVGGLRLRGPRARRAQAPAGAQPDPVAPQQPAVVPSPAAPPAGEGS</sequence>
<dbReference type="AlphaFoldDB" id="A0A2X0IJD1"/>
<dbReference type="RefSeq" id="WP_111502990.1">
    <property type="nucleotide sequence ID" value="NZ_QKYN01000080.1"/>
</dbReference>
<feature type="chain" id="PRO_5039421147" description="DUF3068 domain-containing protein" evidence="3">
    <location>
        <begin position="21"/>
        <end position="342"/>
    </location>
</feature>
<evidence type="ECO:0000313" key="4">
    <source>
        <dbReference type="EMBL" id="RAG83733.1"/>
    </source>
</evidence>
<gene>
    <name evidence="4" type="ORF">DN069_20780</name>
</gene>
<organism evidence="4 5">
    <name type="scientific">Streptacidiphilus pinicola</name>
    <dbReference type="NCBI Taxonomy" id="2219663"/>
    <lineage>
        <taxon>Bacteria</taxon>
        <taxon>Bacillati</taxon>
        <taxon>Actinomycetota</taxon>
        <taxon>Actinomycetes</taxon>
        <taxon>Kitasatosporales</taxon>
        <taxon>Streptomycetaceae</taxon>
        <taxon>Streptacidiphilus</taxon>
    </lineage>
</organism>
<dbReference type="InterPro" id="IPR021424">
    <property type="entry name" value="PorA"/>
</dbReference>
<evidence type="ECO:0008006" key="6">
    <source>
        <dbReference type="Google" id="ProtNLM"/>
    </source>
</evidence>
<dbReference type="OrthoDB" id="153031at2"/>
<dbReference type="Pfam" id="PF11271">
    <property type="entry name" value="PorA"/>
    <property type="match status" value="1"/>
</dbReference>
<name>A0A2X0IJD1_9ACTN</name>
<accession>A0A2X0IJD1</accession>
<comment type="caution">
    <text evidence="4">The sequence shown here is derived from an EMBL/GenBank/DDBJ whole genome shotgun (WGS) entry which is preliminary data.</text>
</comment>
<keyword evidence="2" id="KW-0812">Transmembrane</keyword>
<keyword evidence="2" id="KW-0472">Membrane</keyword>
<feature type="region of interest" description="Disordered" evidence="1">
    <location>
        <begin position="307"/>
        <end position="342"/>
    </location>
</feature>
<proteinExistence type="predicted"/>
<dbReference type="EMBL" id="QKYN01000080">
    <property type="protein sequence ID" value="RAG83733.1"/>
    <property type="molecule type" value="Genomic_DNA"/>
</dbReference>
<keyword evidence="5" id="KW-1185">Reference proteome</keyword>
<evidence type="ECO:0000256" key="3">
    <source>
        <dbReference type="SAM" id="SignalP"/>
    </source>
</evidence>
<dbReference type="Proteomes" id="UP000248889">
    <property type="component" value="Unassembled WGS sequence"/>
</dbReference>
<reference evidence="4 5" key="1">
    <citation type="submission" date="2018-06" db="EMBL/GenBank/DDBJ databases">
        <title>Streptacidiphilus pinicola sp. nov., isolated from pine grove soil.</title>
        <authorList>
            <person name="Roh S.G."/>
            <person name="Park S."/>
            <person name="Kim M.-K."/>
            <person name="Yun B.-R."/>
            <person name="Park J."/>
            <person name="Kim M.J."/>
            <person name="Kim Y.S."/>
            <person name="Kim S.B."/>
        </authorList>
    </citation>
    <scope>NUCLEOTIDE SEQUENCE [LARGE SCALE GENOMIC DNA]</scope>
    <source>
        <strain evidence="4 5">MMS16-CNU450</strain>
    </source>
</reference>
<protein>
    <recommendedName>
        <fullName evidence="6">DUF3068 domain-containing protein</fullName>
    </recommendedName>
</protein>
<feature type="signal peptide" evidence="3">
    <location>
        <begin position="1"/>
        <end position="20"/>
    </location>
</feature>
<feature type="compositionally biased region" description="Low complexity" evidence="1">
    <location>
        <begin position="311"/>
        <end position="342"/>
    </location>
</feature>
<keyword evidence="2" id="KW-1133">Transmembrane helix</keyword>
<evidence type="ECO:0000256" key="2">
    <source>
        <dbReference type="SAM" id="Phobius"/>
    </source>
</evidence>